<dbReference type="AlphaFoldDB" id="A0A7T5UQL7"/>
<dbReference type="SUPFAM" id="SSF46785">
    <property type="entry name" value="Winged helix' DNA-binding domain"/>
    <property type="match status" value="2"/>
</dbReference>
<dbReference type="GO" id="GO:0051304">
    <property type="term" value="P:chromosome separation"/>
    <property type="evidence" value="ECO:0007669"/>
    <property type="project" value="InterPro"/>
</dbReference>
<gene>
    <name evidence="5" type="primary">scpB</name>
    <name evidence="5" type="ORF">HYW89_04880</name>
</gene>
<evidence type="ECO:0000256" key="1">
    <source>
        <dbReference type="ARBA" id="ARBA00022490"/>
    </source>
</evidence>
<dbReference type="NCBIfam" id="TIGR00281">
    <property type="entry name" value="SMC-Scp complex subunit ScpB"/>
    <property type="match status" value="1"/>
</dbReference>
<keyword evidence="3" id="KW-0159">Chromosome partition</keyword>
<evidence type="ECO:0000256" key="2">
    <source>
        <dbReference type="ARBA" id="ARBA00022618"/>
    </source>
</evidence>
<sequence length="186" mass="21113">MTNLKSIIETLLFIYGEPLALEKLIKIAKNKKEAVLEALSGLKKDYEGRGLTLLEKDNTYQLGSNPANAKYVEDLVKSEFTEELSRAALETVSIVAYKGPLTRAQIEYVRGVNSSFTLRNLLMRGLVERIENPKDARSFLYRVSFDFLKHLGLTKIGDLPQYEEFRKEKIEVLEEAPTKQENEAGP</sequence>
<keyword evidence="4" id="KW-0131">Cell cycle</keyword>
<dbReference type="PIRSF" id="PIRSF019345">
    <property type="entry name" value="ScpB"/>
    <property type="match status" value="1"/>
</dbReference>
<protein>
    <submittedName>
        <fullName evidence="5">SMC-Scp complex subunit ScpB</fullName>
    </submittedName>
</protein>
<accession>A0A7T5UQL7</accession>
<evidence type="ECO:0000313" key="6">
    <source>
        <dbReference type="Proteomes" id="UP000595618"/>
    </source>
</evidence>
<dbReference type="InterPro" id="IPR036388">
    <property type="entry name" value="WH-like_DNA-bd_sf"/>
</dbReference>
<evidence type="ECO:0000313" key="5">
    <source>
        <dbReference type="EMBL" id="QQG45301.1"/>
    </source>
</evidence>
<dbReference type="EMBL" id="CP066690">
    <property type="protein sequence ID" value="QQG45301.1"/>
    <property type="molecule type" value="Genomic_DNA"/>
</dbReference>
<reference evidence="5 6" key="1">
    <citation type="submission" date="2020-07" db="EMBL/GenBank/DDBJ databases">
        <title>Huge and variable diversity of episymbiotic CPR bacteria and DPANN archaea in groundwater ecosystems.</title>
        <authorList>
            <person name="He C.Y."/>
            <person name="Keren R."/>
            <person name="Whittaker M."/>
            <person name="Farag I.F."/>
            <person name="Doudna J."/>
            <person name="Cate J.H.D."/>
            <person name="Banfield J.F."/>
        </authorList>
    </citation>
    <scope>NUCLEOTIDE SEQUENCE [LARGE SCALE GENOMIC DNA]</scope>
    <source>
        <strain evidence="5">NC_groundwater_541_Ag_S-0.1um_46_50</strain>
    </source>
</reference>
<organism evidence="5 6">
    <name type="scientific">Candidatus Sungiibacteriota bacterium</name>
    <dbReference type="NCBI Taxonomy" id="2750080"/>
    <lineage>
        <taxon>Bacteria</taxon>
        <taxon>Candidatus Sungiibacteriota</taxon>
    </lineage>
</organism>
<dbReference type="Pfam" id="PF04079">
    <property type="entry name" value="SMC_ScpB"/>
    <property type="match status" value="1"/>
</dbReference>
<dbReference type="Proteomes" id="UP000595618">
    <property type="component" value="Chromosome"/>
</dbReference>
<proteinExistence type="predicted"/>
<dbReference type="InterPro" id="IPR036390">
    <property type="entry name" value="WH_DNA-bd_sf"/>
</dbReference>
<keyword evidence="1" id="KW-0963">Cytoplasm</keyword>
<dbReference type="Gene3D" id="1.10.10.10">
    <property type="entry name" value="Winged helix-like DNA-binding domain superfamily/Winged helix DNA-binding domain"/>
    <property type="match status" value="2"/>
</dbReference>
<keyword evidence="2" id="KW-0132">Cell division</keyword>
<evidence type="ECO:0000256" key="4">
    <source>
        <dbReference type="ARBA" id="ARBA00023306"/>
    </source>
</evidence>
<dbReference type="InterPro" id="IPR005234">
    <property type="entry name" value="ScpB_csome_segregation"/>
</dbReference>
<evidence type="ECO:0000256" key="3">
    <source>
        <dbReference type="ARBA" id="ARBA00022829"/>
    </source>
</evidence>
<dbReference type="GO" id="GO:0051301">
    <property type="term" value="P:cell division"/>
    <property type="evidence" value="ECO:0007669"/>
    <property type="project" value="UniProtKB-KW"/>
</dbReference>
<name>A0A7T5UQL7_9BACT</name>
<dbReference type="PANTHER" id="PTHR34298:SF2">
    <property type="entry name" value="SEGREGATION AND CONDENSATION PROTEIN B"/>
    <property type="match status" value="1"/>
</dbReference>
<dbReference type="PANTHER" id="PTHR34298">
    <property type="entry name" value="SEGREGATION AND CONDENSATION PROTEIN B"/>
    <property type="match status" value="1"/>
</dbReference>